<comment type="caution">
    <text evidence="1">The sequence shown here is derived from an EMBL/GenBank/DDBJ whole genome shotgun (WGS) entry which is preliminary data.</text>
</comment>
<dbReference type="InterPro" id="IPR026838">
    <property type="entry name" value="YheC/D"/>
</dbReference>
<proteinExistence type="predicted"/>
<dbReference type="RefSeq" id="WP_270878233.1">
    <property type="nucleotide sequence ID" value="NZ_JAQFVF010000018.1"/>
</dbReference>
<accession>A0ABW0K6C3</accession>
<reference evidence="2" key="1">
    <citation type="journal article" date="2019" name="Int. J. Syst. Evol. Microbiol.">
        <title>The Global Catalogue of Microorganisms (GCM) 10K type strain sequencing project: providing services to taxonomists for standard genome sequencing and annotation.</title>
        <authorList>
            <consortium name="The Broad Institute Genomics Platform"/>
            <consortium name="The Broad Institute Genome Sequencing Center for Infectious Disease"/>
            <person name="Wu L."/>
            <person name="Ma J."/>
        </authorList>
    </citation>
    <scope>NUCLEOTIDE SEQUENCE [LARGE SCALE GENOMIC DNA]</scope>
    <source>
        <strain evidence="2">KACC 11904</strain>
    </source>
</reference>
<protein>
    <submittedName>
        <fullName evidence="1">YheC/YheD family protein</fullName>
    </submittedName>
</protein>
<dbReference type="EMBL" id="JBHSMJ010000009">
    <property type="protein sequence ID" value="MFC5448566.1"/>
    <property type="molecule type" value="Genomic_DNA"/>
</dbReference>
<evidence type="ECO:0000313" key="1">
    <source>
        <dbReference type="EMBL" id="MFC5448566.1"/>
    </source>
</evidence>
<organism evidence="1 2">
    <name type="scientific">Paenibacillus aestuarii</name>
    <dbReference type="NCBI Taxonomy" id="516965"/>
    <lineage>
        <taxon>Bacteria</taxon>
        <taxon>Bacillati</taxon>
        <taxon>Bacillota</taxon>
        <taxon>Bacilli</taxon>
        <taxon>Bacillales</taxon>
        <taxon>Paenibacillaceae</taxon>
        <taxon>Paenibacillus</taxon>
    </lineage>
</organism>
<dbReference type="Gene3D" id="3.30.470.20">
    <property type="entry name" value="ATP-grasp fold, B domain"/>
    <property type="match status" value="1"/>
</dbReference>
<name>A0ABW0K6C3_9BACL</name>
<sequence length="261" mass="30523">MKIIRSRTLGSKWIKTKILLRNKILRTFVPHTRLYNELNLLYMLNKHNMVYVKPVIGTFGQGVIRVKKLSAGRYNYQIGTVSKTFNSYRELVHSLNKAKLNRNYLIQKGIRLLTYRGRIFDIRVMVQKNASDYWEATGYIGRVAHPQKIVTNFHNSGKPLPLETLLGAHIKEAEKKKNYIDQLVRLGNEIAQQFSRSHPGYKEIGVDIGVDSTLKPWILEVNTSPDPFIFNQLKDKRMFYKALRLARLHGRFIARKRTKRR</sequence>
<evidence type="ECO:0000313" key="2">
    <source>
        <dbReference type="Proteomes" id="UP001596044"/>
    </source>
</evidence>
<gene>
    <name evidence="1" type="ORF">ACFPOG_09850</name>
</gene>
<dbReference type="SUPFAM" id="SSF56059">
    <property type="entry name" value="Glutathione synthetase ATP-binding domain-like"/>
    <property type="match status" value="1"/>
</dbReference>
<dbReference type="Proteomes" id="UP001596044">
    <property type="component" value="Unassembled WGS sequence"/>
</dbReference>
<dbReference type="Pfam" id="PF14398">
    <property type="entry name" value="ATPgrasp_YheCD"/>
    <property type="match status" value="1"/>
</dbReference>
<keyword evidence="2" id="KW-1185">Reference proteome</keyword>